<dbReference type="AlphaFoldDB" id="A0A1I4QDI0"/>
<dbReference type="Gene3D" id="4.10.280.10">
    <property type="entry name" value="Helix-loop-helix DNA-binding domain"/>
    <property type="match status" value="1"/>
</dbReference>
<accession>A0A1I4QDI0</accession>
<gene>
    <name evidence="1" type="ORF">SAMN04490355_109512</name>
</gene>
<reference evidence="2" key="1">
    <citation type="submission" date="2016-10" db="EMBL/GenBank/DDBJ databases">
        <authorList>
            <person name="Varghese N."/>
            <person name="Submissions S."/>
        </authorList>
    </citation>
    <scope>NUCLEOTIDE SEQUENCE [LARGE SCALE GENOMIC DNA]</scope>
    <source>
        <strain evidence="2">DSM 13327</strain>
    </source>
</reference>
<evidence type="ECO:0000313" key="2">
    <source>
        <dbReference type="Proteomes" id="UP000199520"/>
    </source>
</evidence>
<dbReference type="OrthoDB" id="2680637at2"/>
<dbReference type="GO" id="GO:0043937">
    <property type="term" value="P:regulation of sporulation"/>
    <property type="evidence" value="ECO:0007669"/>
    <property type="project" value="InterPro"/>
</dbReference>
<dbReference type="Pfam" id="PF09388">
    <property type="entry name" value="SpoOE-like"/>
    <property type="match status" value="1"/>
</dbReference>
<dbReference type="GO" id="GO:0046983">
    <property type="term" value="F:protein dimerization activity"/>
    <property type="evidence" value="ECO:0007669"/>
    <property type="project" value="InterPro"/>
</dbReference>
<evidence type="ECO:0000313" key="1">
    <source>
        <dbReference type="EMBL" id="SFM38108.1"/>
    </source>
</evidence>
<organism evidence="1 2">
    <name type="scientific">Pelosinus propionicus DSM 13327</name>
    <dbReference type="NCBI Taxonomy" id="1123291"/>
    <lineage>
        <taxon>Bacteria</taxon>
        <taxon>Bacillati</taxon>
        <taxon>Bacillota</taxon>
        <taxon>Negativicutes</taxon>
        <taxon>Selenomonadales</taxon>
        <taxon>Sporomusaceae</taxon>
        <taxon>Pelosinus</taxon>
    </lineage>
</organism>
<dbReference type="InterPro" id="IPR018540">
    <property type="entry name" value="Spo0E-like"/>
</dbReference>
<dbReference type="InterPro" id="IPR037208">
    <property type="entry name" value="Spo0E-like_sf"/>
</dbReference>
<dbReference type="InterPro" id="IPR036638">
    <property type="entry name" value="HLH_DNA-bd_sf"/>
</dbReference>
<protein>
    <submittedName>
        <fullName evidence="1">Spo0E like sporulation regulatory protein</fullName>
    </submittedName>
</protein>
<name>A0A1I4QDI0_9FIRM</name>
<keyword evidence="2" id="KW-1185">Reference proteome</keyword>
<dbReference type="SUPFAM" id="SSF140500">
    <property type="entry name" value="BAS1536-like"/>
    <property type="match status" value="1"/>
</dbReference>
<dbReference type="STRING" id="1123291.SAMN04490355_109512"/>
<proteinExistence type="predicted"/>
<dbReference type="Proteomes" id="UP000199520">
    <property type="component" value="Unassembled WGS sequence"/>
</dbReference>
<dbReference type="EMBL" id="FOTS01000095">
    <property type="protein sequence ID" value="SFM38108.1"/>
    <property type="molecule type" value="Genomic_DNA"/>
</dbReference>
<sequence length="56" mass="6369">MSDELTELAEIIETLRTKLNAISKNKPLTDPEVIGASQMLDVLLVQYQKILRDKNK</sequence>
<dbReference type="RefSeq" id="WP_090944640.1">
    <property type="nucleotide sequence ID" value="NZ_FOTS01000095.1"/>
</dbReference>